<keyword evidence="5" id="KW-1185">Reference proteome</keyword>
<evidence type="ECO:0000313" key="4">
    <source>
        <dbReference type="EMBL" id="MFD1929171.1"/>
    </source>
</evidence>
<proteinExistence type="predicted"/>
<gene>
    <name evidence="4" type="ORF">ACFSFY_14105</name>
</gene>
<keyword evidence="2" id="KW-0479">Metal-binding</keyword>
<keyword evidence="3" id="KW-0378">Hydrolase</keyword>
<dbReference type="InterPro" id="IPR051458">
    <property type="entry name" value="Cyt/Met_Dipeptidase"/>
</dbReference>
<dbReference type="Gene3D" id="3.40.630.10">
    <property type="entry name" value="Zn peptidases"/>
    <property type="match status" value="1"/>
</dbReference>
<comment type="caution">
    <text evidence="4">The sequence shown here is derived from an EMBL/GenBank/DDBJ whole genome shotgun (WGS) entry which is preliminary data.</text>
</comment>
<sequence length="139" mass="15848">MNMSKIEKLTEDKKEEYLELLFTFLRQKSISAQNIGMDEASLMLQKMMEEVGIKTQLLPTKGHPVVYGEIMNDPAYFTLLIYGHYDVQAADPLEEWDSPPFEPTIRIGKIYCRGAGLSWCQSLTRSGHYSDNGVLLLLI</sequence>
<dbReference type="SUPFAM" id="SSF53187">
    <property type="entry name" value="Zn-dependent exopeptidases"/>
    <property type="match status" value="1"/>
</dbReference>
<evidence type="ECO:0008006" key="6">
    <source>
        <dbReference type="Google" id="ProtNLM"/>
    </source>
</evidence>
<organism evidence="4 5">
    <name type="scientific">Sporosarcina siberiensis</name>
    <dbReference type="NCBI Taxonomy" id="1365606"/>
    <lineage>
        <taxon>Bacteria</taxon>
        <taxon>Bacillati</taxon>
        <taxon>Bacillota</taxon>
        <taxon>Bacilli</taxon>
        <taxon>Bacillales</taxon>
        <taxon>Caryophanaceae</taxon>
        <taxon>Sporosarcina</taxon>
    </lineage>
</organism>
<evidence type="ECO:0000256" key="1">
    <source>
        <dbReference type="ARBA" id="ARBA00022670"/>
    </source>
</evidence>
<dbReference type="Proteomes" id="UP001597218">
    <property type="component" value="Unassembled WGS sequence"/>
</dbReference>
<name>A0ABW4SKK6_9BACL</name>
<reference evidence="5" key="1">
    <citation type="journal article" date="2019" name="Int. J. Syst. Evol. Microbiol.">
        <title>The Global Catalogue of Microorganisms (GCM) 10K type strain sequencing project: providing services to taxonomists for standard genome sequencing and annotation.</title>
        <authorList>
            <consortium name="The Broad Institute Genomics Platform"/>
            <consortium name="The Broad Institute Genome Sequencing Center for Infectious Disease"/>
            <person name="Wu L."/>
            <person name="Ma J."/>
        </authorList>
    </citation>
    <scope>NUCLEOTIDE SEQUENCE [LARGE SCALE GENOMIC DNA]</scope>
    <source>
        <strain evidence="5">CGMCC 4.7177</strain>
    </source>
</reference>
<evidence type="ECO:0000256" key="3">
    <source>
        <dbReference type="ARBA" id="ARBA00022801"/>
    </source>
</evidence>
<protein>
    <recommendedName>
        <fullName evidence="6">Peptidase family M20/M25/M40</fullName>
    </recommendedName>
</protein>
<dbReference type="PANTHER" id="PTHR43270:SF8">
    <property type="entry name" value="DI- AND TRIPEPTIDASE DUG2-RELATED"/>
    <property type="match status" value="1"/>
</dbReference>
<evidence type="ECO:0000313" key="5">
    <source>
        <dbReference type="Proteomes" id="UP001597218"/>
    </source>
</evidence>
<keyword evidence="1" id="KW-0645">Protease</keyword>
<evidence type="ECO:0000256" key="2">
    <source>
        <dbReference type="ARBA" id="ARBA00022723"/>
    </source>
</evidence>
<dbReference type="PANTHER" id="PTHR43270">
    <property type="entry name" value="BETA-ALA-HIS DIPEPTIDASE"/>
    <property type="match status" value="1"/>
</dbReference>
<dbReference type="RefSeq" id="WP_381539098.1">
    <property type="nucleotide sequence ID" value="NZ_JBHUGI010000034.1"/>
</dbReference>
<accession>A0ABW4SKK6</accession>
<dbReference type="EMBL" id="JBHUGI010000034">
    <property type="protein sequence ID" value="MFD1929171.1"/>
    <property type="molecule type" value="Genomic_DNA"/>
</dbReference>